<feature type="compositionally biased region" description="Polar residues" evidence="1">
    <location>
        <begin position="515"/>
        <end position="525"/>
    </location>
</feature>
<organism evidence="2 3">
    <name type="scientific">Dioszegia hungarica</name>
    <dbReference type="NCBI Taxonomy" id="4972"/>
    <lineage>
        <taxon>Eukaryota</taxon>
        <taxon>Fungi</taxon>
        <taxon>Dikarya</taxon>
        <taxon>Basidiomycota</taxon>
        <taxon>Agaricomycotina</taxon>
        <taxon>Tremellomycetes</taxon>
        <taxon>Tremellales</taxon>
        <taxon>Bulleribasidiaceae</taxon>
        <taxon>Dioszegia</taxon>
    </lineage>
</organism>
<dbReference type="EMBL" id="JAKWFO010000002">
    <property type="protein sequence ID" value="KAI9638788.1"/>
    <property type="molecule type" value="Genomic_DNA"/>
</dbReference>
<feature type="region of interest" description="Disordered" evidence="1">
    <location>
        <begin position="172"/>
        <end position="219"/>
    </location>
</feature>
<proteinExistence type="predicted"/>
<accession>A0AA38LXL6</accession>
<gene>
    <name evidence="2" type="ORF">MKK02DRAFT_41816</name>
</gene>
<feature type="region of interest" description="Disordered" evidence="1">
    <location>
        <begin position="552"/>
        <end position="579"/>
    </location>
</feature>
<reference evidence="2" key="1">
    <citation type="journal article" date="2022" name="G3 (Bethesda)">
        <title>High quality genome of the basidiomycete yeast Dioszegia hungarica PDD-24b-2 isolated from cloud water.</title>
        <authorList>
            <person name="Jarrige D."/>
            <person name="Haridas S."/>
            <person name="Bleykasten-Grosshans C."/>
            <person name="Joly M."/>
            <person name="Nadalig T."/>
            <person name="Sancelme M."/>
            <person name="Vuilleumier S."/>
            <person name="Grigoriev I.V."/>
            <person name="Amato P."/>
            <person name="Bringel F."/>
        </authorList>
    </citation>
    <scope>NUCLEOTIDE SEQUENCE</scope>
    <source>
        <strain evidence="2">PDD-24b-2</strain>
    </source>
</reference>
<dbReference type="Proteomes" id="UP001164286">
    <property type="component" value="Unassembled WGS sequence"/>
</dbReference>
<feature type="compositionally biased region" description="Basic residues" evidence="1">
    <location>
        <begin position="391"/>
        <end position="401"/>
    </location>
</feature>
<feature type="region of interest" description="Disordered" evidence="1">
    <location>
        <begin position="510"/>
        <end position="532"/>
    </location>
</feature>
<evidence type="ECO:0000256" key="1">
    <source>
        <dbReference type="SAM" id="MobiDB-lite"/>
    </source>
</evidence>
<sequence>MDSMFFNDYCIVCDRAIVAPKEPDVVVPVKKKVAGGMIRVKNPDGTVTTRTANGTKTTRPPLKRGPNSANRLAAVAAANNTNVPKFQPLTRSKTADPAPPKLSERERDQADSPESATLKTPACPPADKDTSPFVSPIYCSRACAQLEADRSSDLARKMSYDSGLHLVTSGLPISGSGSRKSPYGPPSPLFISGSESSSSNLEADEARRAAEAASSAPNVQSFFHMHRNADEAWRDVNRQRRSSVHPSFRPNTAAAVEMARNRTRSTSSFSAAGPSSDSLQMMWNGEEQFGRSVSGAGRARRTPATEVAQPGWPIASSLHNTTAPVAIPAEFGSAPQHTLNLWHSYHNALARDSINIGTGTSARSSISHPHPHALGSTPTPPPQNPGLPSRRPSHTTSRRPSHTTPAGSTTLQRPMGGTIRAKSKTDVTWDSFGLDEVNASKRRQERISGVEQTGRTPKQTIQVGERGLTIQYSSPPKMGRRESHQPRTQSTVAVSAAETLHPGALAIPQSAHAGSATSPGRTPTNMHPHRSNTDIPDLAALRLGATSCAMSSSANANGTGTGTGSTQGTSGPKPTWNWNKWEQAGGRTYTVPEGLARATKASASQGKAGLFFFK</sequence>
<evidence type="ECO:0000313" key="3">
    <source>
        <dbReference type="Proteomes" id="UP001164286"/>
    </source>
</evidence>
<comment type="caution">
    <text evidence="2">The sequence shown here is derived from an EMBL/GenBank/DDBJ whole genome shotgun (WGS) entry which is preliminary data.</text>
</comment>
<feature type="compositionally biased region" description="Low complexity" evidence="1">
    <location>
        <begin position="46"/>
        <end position="58"/>
    </location>
</feature>
<keyword evidence="3" id="KW-1185">Reference proteome</keyword>
<feature type="region of interest" description="Disordered" evidence="1">
    <location>
        <begin position="359"/>
        <end position="424"/>
    </location>
</feature>
<evidence type="ECO:0000313" key="2">
    <source>
        <dbReference type="EMBL" id="KAI9638788.1"/>
    </source>
</evidence>
<feature type="compositionally biased region" description="Low complexity" evidence="1">
    <location>
        <begin position="67"/>
        <end position="82"/>
    </location>
</feature>
<name>A0AA38LXL6_9TREE</name>
<dbReference type="GeneID" id="77730919"/>
<feature type="region of interest" description="Disordered" evidence="1">
    <location>
        <begin position="41"/>
        <end position="128"/>
    </location>
</feature>
<protein>
    <submittedName>
        <fullName evidence="2">Uncharacterized protein</fullName>
    </submittedName>
</protein>
<dbReference type="RefSeq" id="XP_052948565.1">
    <property type="nucleotide sequence ID" value="XM_053091714.1"/>
</dbReference>
<dbReference type="AlphaFoldDB" id="A0AA38LXL6"/>